<dbReference type="Proteomes" id="UP000266302">
    <property type="component" value="Unassembled WGS sequence"/>
</dbReference>
<dbReference type="AlphaFoldDB" id="A0A398CF99"/>
<organism evidence="7 8">
    <name type="scientific">Simplicispira hankyongi</name>
    <dbReference type="NCBI Taxonomy" id="2315688"/>
    <lineage>
        <taxon>Bacteria</taxon>
        <taxon>Pseudomonadati</taxon>
        <taxon>Pseudomonadota</taxon>
        <taxon>Betaproteobacteria</taxon>
        <taxon>Burkholderiales</taxon>
        <taxon>Comamonadaceae</taxon>
        <taxon>Simplicispira</taxon>
    </lineage>
</organism>
<evidence type="ECO:0000256" key="4">
    <source>
        <dbReference type="ARBA" id="ARBA00022989"/>
    </source>
</evidence>
<dbReference type="PANTHER" id="PTHR23427">
    <property type="entry name" value="SURFEIT LOCUS PROTEIN"/>
    <property type="match status" value="1"/>
</dbReference>
<dbReference type="InterPro" id="IPR002994">
    <property type="entry name" value="Surf1/Shy1"/>
</dbReference>
<dbReference type="CDD" id="cd06662">
    <property type="entry name" value="SURF1"/>
    <property type="match status" value="1"/>
</dbReference>
<evidence type="ECO:0000256" key="5">
    <source>
        <dbReference type="ARBA" id="ARBA00023136"/>
    </source>
</evidence>
<gene>
    <name evidence="7" type="ORF">D3F03_07950</name>
</gene>
<proteinExistence type="inferred from homology"/>
<evidence type="ECO:0000256" key="1">
    <source>
        <dbReference type="ARBA" id="ARBA00004370"/>
    </source>
</evidence>
<reference evidence="7 8" key="1">
    <citation type="submission" date="2018-09" db="EMBL/GenBank/DDBJ databases">
        <title>Draft genome of Simplicispira sp. NY-02.</title>
        <authorList>
            <person name="Im W.T."/>
        </authorList>
    </citation>
    <scope>NUCLEOTIDE SEQUENCE [LARGE SCALE GENOMIC DNA]</scope>
    <source>
        <strain evidence="7 8">NY-02</strain>
    </source>
</reference>
<dbReference type="PANTHER" id="PTHR23427:SF2">
    <property type="entry name" value="SURFEIT LOCUS PROTEIN 1"/>
    <property type="match status" value="1"/>
</dbReference>
<keyword evidence="5 6" id="KW-0472">Membrane</keyword>
<keyword evidence="3 6" id="KW-0812">Transmembrane</keyword>
<name>A0A398CF99_9BURK</name>
<feature type="transmembrane region" description="Helical" evidence="6">
    <location>
        <begin position="220"/>
        <end position="240"/>
    </location>
</feature>
<sequence>MRRTRATFWIITLATCVGVLVTAALGRWQLSRVEQKESLAAEMTARTGAAALEGEPLLQALAPVRTSKDHDAVLYRQVHLRGRWLPQYTVYLDNRPMDGRRGFYVLTPLQLAPGPLVVLVQRGWIPRNFENRTALAPIETPVGEVEVTGHLALEPEQAYSLGSDQTEQGFLRIRQNLTLGELRTETGLPLAALTVVQEGAASQGLLRDWAPISTGVEKNYGYAFQWFVLSGLILGLYVWFQFVRPRRRA</sequence>
<protein>
    <recommendedName>
        <fullName evidence="6">SURF1-like protein</fullName>
    </recommendedName>
</protein>
<dbReference type="Pfam" id="PF02104">
    <property type="entry name" value="SURF1"/>
    <property type="match status" value="1"/>
</dbReference>
<keyword evidence="6" id="KW-1003">Cell membrane</keyword>
<accession>A0A398CF99</accession>
<evidence type="ECO:0000256" key="6">
    <source>
        <dbReference type="RuleBase" id="RU363076"/>
    </source>
</evidence>
<dbReference type="OrthoDB" id="9789940at2"/>
<comment type="caution">
    <text evidence="7">The sequence shown here is derived from an EMBL/GenBank/DDBJ whole genome shotgun (WGS) entry which is preliminary data.</text>
</comment>
<dbReference type="PROSITE" id="PS50895">
    <property type="entry name" value="SURF1"/>
    <property type="match status" value="1"/>
</dbReference>
<evidence type="ECO:0000313" key="7">
    <source>
        <dbReference type="EMBL" id="RID98790.1"/>
    </source>
</evidence>
<comment type="similarity">
    <text evidence="2 6">Belongs to the SURF1 family.</text>
</comment>
<comment type="caution">
    <text evidence="6">Lacks conserved residue(s) required for the propagation of feature annotation.</text>
</comment>
<evidence type="ECO:0000256" key="3">
    <source>
        <dbReference type="ARBA" id="ARBA00022692"/>
    </source>
</evidence>
<keyword evidence="8" id="KW-1185">Reference proteome</keyword>
<keyword evidence="4 6" id="KW-1133">Transmembrane helix</keyword>
<dbReference type="InterPro" id="IPR045214">
    <property type="entry name" value="Surf1/Surf4"/>
</dbReference>
<evidence type="ECO:0000256" key="2">
    <source>
        <dbReference type="ARBA" id="ARBA00007165"/>
    </source>
</evidence>
<evidence type="ECO:0000313" key="8">
    <source>
        <dbReference type="Proteomes" id="UP000266302"/>
    </source>
</evidence>
<dbReference type="GO" id="GO:0005886">
    <property type="term" value="C:plasma membrane"/>
    <property type="evidence" value="ECO:0007669"/>
    <property type="project" value="UniProtKB-SubCell"/>
</dbReference>
<comment type="subcellular location">
    <subcellularLocation>
        <location evidence="6">Cell membrane</location>
        <topology evidence="6">Multi-pass membrane protein</topology>
    </subcellularLocation>
    <subcellularLocation>
        <location evidence="1">Membrane</location>
    </subcellularLocation>
</comment>
<dbReference type="EMBL" id="QXJC01000003">
    <property type="protein sequence ID" value="RID98790.1"/>
    <property type="molecule type" value="Genomic_DNA"/>
</dbReference>